<dbReference type="InterPro" id="IPR050836">
    <property type="entry name" value="SDS22/Internalin_LRR"/>
</dbReference>
<keyword evidence="5" id="KW-1185">Reference proteome</keyword>
<dbReference type="SUPFAM" id="SSF52058">
    <property type="entry name" value="L domain-like"/>
    <property type="match status" value="1"/>
</dbReference>
<gene>
    <name evidence="4" type="ORF">M9Y10_009871</name>
</gene>
<dbReference type="InterPro" id="IPR003591">
    <property type="entry name" value="Leu-rich_rpt_typical-subtyp"/>
</dbReference>
<name>A0ABR2IR78_9EUKA</name>
<keyword evidence="3" id="KW-0175">Coiled coil</keyword>
<reference evidence="4 5" key="1">
    <citation type="submission" date="2024-04" db="EMBL/GenBank/DDBJ databases">
        <title>Tritrichomonas musculus Genome.</title>
        <authorList>
            <person name="Alves-Ferreira E."/>
            <person name="Grigg M."/>
            <person name="Lorenzi H."/>
            <person name="Galac M."/>
        </authorList>
    </citation>
    <scope>NUCLEOTIDE SEQUENCE [LARGE SCALE GENOMIC DNA]</scope>
    <source>
        <strain evidence="4 5">EAF2021</strain>
    </source>
</reference>
<dbReference type="EMBL" id="JAPFFF010000015">
    <property type="protein sequence ID" value="KAK8866903.1"/>
    <property type="molecule type" value="Genomic_DNA"/>
</dbReference>
<dbReference type="PANTHER" id="PTHR46652">
    <property type="entry name" value="LEUCINE-RICH REPEAT AND IQ DOMAIN-CONTAINING PROTEIN 1-RELATED"/>
    <property type="match status" value="1"/>
</dbReference>
<dbReference type="Pfam" id="PF13855">
    <property type="entry name" value="LRR_8"/>
    <property type="match status" value="1"/>
</dbReference>
<organism evidence="4 5">
    <name type="scientific">Tritrichomonas musculus</name>
    <dbReference type="NCBI Taxonomy" id="1915356"/>
    <lineage>
        <taxon>Eukaryota</taxon>
        <taxon>Metamonada</taxon>
        <taxon>Parabasalia</taxon>
        <taxon>Tritrichomonadida</taxon>
        <taxon>Tritrichomonadidae</taxon>
        <taxon>Tritrichomonas</taxon>
    </lineage>
</organism>
<dbReference type="Proteomes" id="UP001470230">
    <property type="component" value="Unassembled WGS sequence"/>
</dbReference>
<evidence type="ECO:0000256" key="3">
    <source>
        <dbReference type="SAM" id="Coils"/>
    </source>
</evidence>
<dbReference type="InterPro" id="IPR001611">
    <property type="entry name" value="Leu-rich_rpt"/>
</dbReference>
<dbReference type="PROSITE" id="PS51450">
    <property type="entry name" value="LRR"/>
    <property type="match status" value="5"/>
</dbReference>
<dbReference type="SMART" id="SM00369">
    <property type="entry name" value="LRR_TYP"/>
    <property type="match status" value="6"/>
</dbReference>
<sequence>MQFSSSFRTDNSKKVDFRSKEFSSISSINPPNSEYYSLSKNNIQSLLNSQSNPSVTHLDLSNNLVESIDESIHNHRELIHLNLSSNFITKIQNLNISSLKVLDLSNNKISVIENLENLIKLESLDLQNNRIHSLFLLSPLKLLSSLNISYNPLFDFSFENLFPNLTSLTLDHCFLDSFQSINMFKQLRKLSLSHNKISEDIIIELPLLEYLNISYNKITTLQSFVNLVSLKFLDISYNSISDSAFSIQSKIDSLITLNVSGTLITNPLFVLYIFPYIQSCEFSNTSITDFQLMLNFIQKTNSLSSLDLRNTIFTKELYFDNENYDSIEEYDRKYPKNIDERHKYRSSILKLKNIATLDGISTIYEINYEENVKKIILILQNLCEEQNELRKALNMPPISTSFISSLNNLSEINEYIEKISNENKKLKLMIDERQATASSKQELEKLIQENKELHKKLNHSYFTQFNNENNISKLILLYKEANEALLKEIEQQKSTIIFKKKRRLREYVINRCQYGLLQIARTKTDLKKQAPLSKESEEFLMIEGWISAKMFTRIKLKSAMKNVVYDKMTECEKTMHWMTLVVDTGSNSMDIFQSGMAKQMIVADHMYHIESKLKKKKEAIFLICAFDNGKVVVELDHKSQLPDISRYIGKYDSLLFHWKHNQYFYSISSNRVIPLYVVHIVSSTEQI</sequence>
<evidence type="ECO:0000313" key="4">
    <source>
        <dbReference type="EMBL" id="KAK8866903.1"/>
    </source>
</evidence>
<accession>A0ABR2IR78</accession>
<evidence type="ECO:0000256" key="2">
    <source>
        <dbReference type="ARBA" id="ARBA00022737"/>
    </source>
</evidence>
<keyword evidence="2" id="KW-0677">Repeat</keyword>
<dbReference type="InterPro" id="IPR032675">
    <property type="entry name" value="LRR_dom_sf"/>
</dbReference>
<dbReference type="Gene3D" id="3.80.10.10">
    <property type="entry name" value="Ribonuclease Inhibitor"/>
    <property type="match status" value="3"/>
</dbReference>
<proteinExistence type="predicted"/>
<dbReference type="SMART" id="SM00365">
    <property type="entry name" value="LRR_SD22"/>
    <property type="match status" value="6"/>
</dbReference>
<feature type="coiled-coil region" evidence="3">
    <location>
        <begin position="409"/>
        <end position="460"/>
    </location>
</feature>
<keyword evidence="1" id="KW-0433">Leucine-rich repeat</keyword>
<dbReference type="PANTHER" id="PTHR46652:SF3">
    <property type="entry name" value="LEUCINE-RICH REPEAT-CONTAINING PROTEIN 9"/>
    <property type="match status" value="1"/>
</dbReference>
<dbReference type="Pfam" id="PF00560">
    <property type="entry name" value="LRR_1"/>
    <property type="match status" value="2"/>
</dbReference>
<comment type="caution">
    <text evidence="4">The sequence shown here is derived from an EMBL/GenBank/DDBJ whole genome shotgun (WGS) entry which is preliminary data.</text>
</comment>
<evidence type="ECO:0000256" key="1">
    <source>
        <dbReference type="ARBA" id="ARBA00022614"/>
    </source>
</evidence>
<evidence type="ECO:0000313" key="5">
    <source>
        <dbReference type="Proteomes" id="UP001470230"/>
    </source>
</evidence>
<protein>
    <submittedName>
        <fullName evidence="4">Uncharacterized protein</fullName>
    </submittedName>
</protein>